<protein>
    <submittedName>
        <fullName evidence="1">Uncharacterized protein</fullName>
    </submittedName>
</protein>
<comment type="caution">
    <text evidence="1">The sequence shown here is derived from an EMBL/GenBank/DDBJ whole genome shotgun (WGS) entry which is preliminary data.</text>
</comment>
<evidence type="ECO:0000313" key="1">
    <source>
        <dbReference type="EMBL" id="KAF2574986.1"/>
    </source>
</evidence>
<accession>A0A8S9J0Z4</accession>
<gene>
    <name evidence="1" type="ORF">F2Q70_00003179</name>
</gene>
<reference evidence="1" key="1">
    <citation type="submission" date="2019-12" db="EMBL/GenBank/DDBJ databases">
        <title>Genome sequencing and annotation of Brassica cretica.</title>
        <authorList>
            <person name="Studholme D.J."/>
            <person name="Sarris P.F."/>
        </authorList>
    </citation>
    <scope>NUCLEOTIDE SEQUENCE</scope>
    <source>
        <strain evidence="1">PFS-102/07</strain>
        <tissue evidence="1">Leaf</tissue>
    </source>
</reference>
<dbReference type="AlphaFoldDB" id="A0A8S9J0Z4"/>
<organism evidence="1">
    <name type="scientific">Brassica cretica</name>
    <name type="common">Mustard</name>
    <dbReference type="NCBI Taxonomy" id="69181"/>
    <lineage>
        <taxon>Eukaryota</taxon>
        <taxon>Viridiplantae</taxon>
        <taxon>Streptophyta</taxon>
        <taxon>Embryophyta</taxon>
        <taxon>Tracheophyta</taxon>
        <taxon>Spermatophyta</taxon>
        <taxon>Magnoliopsida</taxon>
        <taxon>eudicotyledons</taxon>
        <taxon>Gunneridae</taxon>
        <taxon>Pentapetalae</taxon>
        <taxon>rosids</taxon>
        <taxon>malvids</taxon>
        <taxon>Brassicales</taxon>
        <taxon>Brassicaceae</taxon>
        <taxon>Brassiceae</taxon>
        <taxon>Brassica</taxon>
    </lineage>
</organism>
<name>A0A8S9J0Z4_BRACR</name>
<proteinExistence type="predicted"/>
<dbReference type="EMBL" id="QGKY02001015">
    <property type="protein sequence ID" value="KAF2574986.1"/>
    <property type="molecule type" value="Genomic_DNA"/>
</dbReference>
<sequence length="74" mass="8625">MLASQWRGPSWIFPLLSHNPLHLTGVFSGFNPTSHIKLRFDLEKRNSYSVQIYMHHKSNQTLRNINIFAGLFRG</sequence>